<reference evidence="2" key="3">
    <citation type="journal article" date="2017" name="Nature">
        <title>Genome sequence of the progenitor of the wheat D genome Aegilops tauschii.</title>
        <authorList>
            <person name="Luo M.C."/>
            <person name="Gu Y.Q."/>
            <person name="Puiu D."/>
            <person name="Wang H."/>
            <person name="Twardziok S.O."/>
            <person name="Deal K.R."/>
            <person name="Huo N."/>
            <person name="Zhu T."/>
            <person name="Wang L."/>
            <person name="Wang Y."/>
            <person name="McGuire P.E."/>
            <person name="Liu S."/>
            <person name="Long H."/>
            <person name="Ramasamy R.K."/>
            <person name="Rodriguez J.C."/>
            <person name="Van S.L."/>
            <person name="Yuan L."/>
            <person name="Wang Z."/>
            <person name="Xia Z."/>
            <person name="Xiao L."/>
            <person name="Anderson O.D."/>
            <person name="Ouyang S."/>
            <person name="Liang Y."/>
            <person name="Zimin A.V."/>
            <person name="Pertea G."/>
            <person name="Qi P."/>
            <person name="Bennetzen J.L."/>
            <person name="Dai X."/>
            <person name="Dawson M.W."/>
            <person name="Muller H.G."/>
            <person name="Kugler K."/>
            <person name="Rivarola-Duarte L."/>
            <person name="Spannagl M."/>
            <person name="Mayer K.F.X."/>
            <person name="Lu F.H."/>
            <person name="Bevan M.W."/>
            <person name="Leroy P."/>
            <person name="Li P."/>
            <person name="You F.M."/>
            <person name="Sun Q."/>
            <person name="Liu Z."/>
            <person name="Lyons E."/>
            <person name="Wicker T."/>
            <person name="Salzberg S.L."/>
            <person name="Devos K.M."/>
            <person name="Dvorak J."/>
        </authorList>
    </citation>
    <scope>NUCLEOTIDE SEQUENCE [LARGE SCALE GENOMIC DNA]</scope>
    <source>
        <strain evidence="2">cv. AL8/78</strain>
    </source>
</reference>
<protein>
    <recommendedName>
        <fullName evidence="1">Disease resistance protein winged helix domain-containing protein</fullName>
    </recommendedName>
</protein>
<dbReference type="Gramene" id="AET3Gv21094700.3">
    <property type="protein sequence ID" value="AET3Gv21094700.3"/>
    <property type="gene ID" value="AET3Gv21094700"/>
</dbReference>
<evidence type="ECO:0000313" key="2">
    <source>
        <dbReference type="EnsemblPlants" id="AET3Gv21094700.5"/>
    </source>
</evidence>
<dbReference type="EnsemblPlants" id="AET3Gv21094700.4">
    <property type="protein sequence ID" value="AET3Gv21094700.4"/>
    <property type="gene ID" value="AET3Gv21094700"/>
</dbReference>
<dbReference type="InterPro" id="IPR058922">
    <property type="entry name" value="WHD_DRP"/>
</dbReference>
<dbReference type="AlphaFoldDB" id="A0A453GL58"/>
<reference evidence="3" key="2">
    <citation type="journal article" date="2017" name="Nat. Plants">
        <title>The Aegilops tauschii genome reveals multiple impacts of transposons.</title>
        <authorList>
            <person name="Zhao G."/>
            <person name="Zou C."/>
            <person name="Li K."/>
            <person name="Wang K."/>
            <person name="Li T."/>
            <person name="Gao L."/>
            <person name="Zhang X."/>
            <person name="Wang H."/>
            <person name="Yang Z."/>
            <person name="Liu X."/>
            <person name="Jiang W."/>
            <person name="Mao L."/>
            <person name="Kong X."/>
            <person name="Jiao Y."/>
            <person name="Jia J."/>
        </authorList>
    </citation>
    <scope>NUCLEOTIDE SEQUENCE [LARGE SCALE GENOMIC DNA]</scope>
    <source>
        <strain evidence="3">cv. AL8/78</strain>
    </source>
</reference>
<organism evidence="2 3">
    <name type="scientific">Aegilops tauschii subsp. strangulata</name>
    <name type="common">Goatgrass</name>
    <dbReference type="NCBI Taxonomy" id="200361"/>
    <lineage>
        <taxon>Eukaryota</taxon>
        <taxon>Viridiplantae</taxon>
        <taxon>Streptophyta</taxon>
        <taxon>Embryophyta</taxon>
        <taxon>Tracheophyta</taxon>
        <taxon>Spermatophyta</taxon>
        <taxon>Magnoliopsida</taxon>
        <taxon>Liliopsida</taxon>
        <taxon>Poales</taxon>
        <taxon>Poaceae</taxon>
        <taxon>BOP clade</taxon>
        <taxon>Pooideae</taxon>
        <taxon>Triticodae</taxon>
        <taxon>Triticeae</taxon>
        <taxon>Triticinae</taxon>
        <taxon>Aegilops</taxon>
    </lineage>
</organism>
<dbReference type="Pfam" id="PF23559">
    <property type="entry name" value="WHD_DRP"/>
    <property type="match status" value="1"/>
</dbReference>
<reference evidence="3" key="1">
    <citation type="journal article" date="2014" name="Science">
        <title>Ancient hybridizations among the ancestral genomes of bread wheat.</title>
        <authorList>
            <consortium name="International Wheat Genome Sequencing Consortium,"/>
            <person name="Marcussen T."/>
            <person name="Sandve S.R."/>
            <person name="Heier L."/>
            <person name="Spannagl M."/>
            <person name="Pfeifer M."/>
            <person name="Jakobsen K.S."/>
            <person name="Wulff B.B."/>
            <person name="Steuernagel B."/>
            <person name="Mayer K.F."/>
            <person name="Olsen O.A."/>
        </authorList>
    </citation>
    <scope>NUCLEOTIDE SEQUENCE [LARGE SCALE GENOMIC DNA]</scope>
    <source>
        <strain evidence="3">cv. AL8/78</strain>
    </source>
</reference>
<dbReference type="EnsemblPlants" id="AET3Gv21094700.1">
    <property type="protein sequence ID" value="AET3Gv21094700.1"/>
    <property type="gene ID" value="AET3Gv21094700"/>
</dbReference>
<reference evidence="2" key="5">
    <citation type="journal article" date="2021" name="G3 (Bethesda)">
        <title>Aegilops tauschii genome assembly Aet v5.0 features greater sequence contiguity and improved annotation.</title>
        <authorList>
            <person name="Wang L."/>
            <person name="Zhu T."/>
            <person name="Rodriguez J.C."/>
            <person name="Deal K.R."/>
            <person name="Dubcovsky J."/>
            <person name="McGuire P.E."/>
            <person name="Lux T."/>
            <person name="Spannagl M."/>
            <person name="Mayer K.F.X."/>
            <person name="Baldrich P."/>
            <person name="Meyers B.C."/>
            <person name="Huo N."/>
            <person name="Gu Y.Q."/>
            <person name="Zhou H."/>
            <person name="Devos K.M."/>
            <person name="Bennetzen J.L."/>
            <person name="Unver T."/>
            <person name="Budak H."/>
            <person name="Gulick P.J."/>
            <person name="Galiba G."/>
            <person name="Kalapos B."/>
            <person name="Nelson D.R."/>
            <person name="Li P."/>
            <person name="You F.M."/>
            <person name="Luo M.C."/>
            <person name="Dvorak J."/>
        </authorList>
    </citation>
    <scope>NUCLEOTIDE SEQUENCE [LARGE SCALE GENOMIC DNA]</scope>
    <source>
        <strain evidence="2">cv. AL8/78</strain>
    </source>
</reference>
<proteinExistence type="predicted"/>
<evidence type="ECO:0000313" key="3">
    <source>
        <dbReference type="Proteomes" id="UP000015105"/>
    </source>
</evidence>
<dbReference type="PANTHER" id="PTHR23155">
    <property type="entry name" value="DISEASE RESISTANCE PROTEIN RP"/>
    <property type="match status" value="1"/>
</dbReference>
<dbReference type="GO" id="GO:0098542">
    <property type="term" value="P:defense response to other organism"/>
    <property type="evidence" value="ECO:0007669"/>
    <property type="project" value="TreeGrafter"/>
</dbReference>
<dbReference type="EnsemblPlants" id="AET3Gv21094700.2">
    <property type="protein sequence ID" value="AET3Gv21094700.2"/>
    <property type="gene ID" value="AET3Gv21094700"/>
</dbReference>
<dbReference type="Gramene" id="AET3Gv21094700.5">
    <property type="protein sequence ID" value="AET3Gv21094700.5"/>
    <property type="gene ID" value="AET3Gv21094700"/>
</dbReference>
<dbReference type="EnsemblPlants" id="AET3Gv21094700.5">
    <property type="protein sequence ID" value="AET3Gv21094700.5"/>
    <property type="gene ID" value="AET3Gv21094700"/>
</dbReference>
<accession>A0A453GL58</accession>
<feature type="domain" description="Disease resistance protein winged helix" evidence="1">
    <location>
        <begin position="15"/>
        <end position="42"/>
    </location>
</feature>
<keyword evidence="3" id="KW-1185">Reference proteome</keyword>
<dbReference type="Gramene" id="AET3Gv21094700.2">
    <property type="protein sequence ID" value="AET3Gv21094700.2"/>
    <property type="gene ID" value="AET3Gv21094700"/>
</dbReference>
<reference evidence="2" key="4">
    <citation type="submission" date="2019-03" db="UniProtKB">
        <authorList>
            <consortium name="EnsemblPlants"/>
        </authorList>
    </citation>
    <scope>IDENTIFICATION</scope>
</reference>
<sequence length="57" mass="6888">MFYDLPSHHLLYLSIFPEDYKIKRDQLIWRWIAEGFVCHANEELAHLSYERVTSMSS</sequence>
<name>A0A453GL58_AEGTS</name>
<dbReference type="EnsemblPlants" id="AET3Gv21094700.3">
    <property type="protein sequence ID" value="AET3Gv21094700.3"/>
    <property type="gene ID" value="AET3Gv21094700"/>
</dbReference>
<evidence type="ECO:0000259" key="1">
    <source>
        <dbReference type="Pfam" id="PF23559"/>
    </source>
</evidence>
<dbReference type="InterPro" id="IPR044974">
    <property type="entry name" value="Disease_R_plants"/>
</dbReference>
<dbReference type="Gramene" id="AET3Gv21094700.1">
    <property type="protein sequence ID" value="AET3Gv21094700.1"/>
    <property type="gene ID" value="AET3Gv21094700"/>
</dbReference>
<dbReference type="PANTHER" id="PTHR23155:SF1116">
    <property type="entry name" value="OS12G0273300 PROTEIN"/>
    <property type="match status" value="1"/>
</dbReference>
<dbReference type="Gramene" id="AET3Gv21094700.4">
    <property type="protein sequence ID" value="AET3Gv21094700.4"/>
    <property type="gene ID" value="AET3Gv21094700"/>
</dbReference>
<dbReference type="Proteomes" id="UP000015105">
    <property type="component" value="Chromosome 3D"/>
</dbReference>